<evidence type="ECO:0000256" key="2">
    <source>
        <dbReference type="ARBA" id="ARBA00023125"/>
    </source>
</evidence>
<dbReference type="RefSeq" id="WP_247340141.1">
    <property type="nucleotide sequence ID" value="NZ_CP095550.1"/>
</dbReference>
<dbReference type="SUPFAM" id="SSF48008">
    <property type="entry name" value="GntR ligand-binding domain-like"/>
    <property type="match status" value="1"/>
</dbReference>
<dbReference type="InterPro" id="IPR011711">
    <property type="entry name" value="GntR_C"/>
</dbReference>
<dbReference type="Proteomes" id="UP001597318">
    <property type="component" value="Unassembled WGS sequence"/>
</dbReference>
<protein>
    <submittedName>
        <fullName evidence="5">GntR family transcriptional regulator</fullName>
    </submittedName>
</protein>
<proteinExistence type="predicted"/>
<dbReference type="PANTHER" id="PTHR43537">
    <property type="entry name" value="TRANSCRIPTIONAL REGULATOR, GNTR FAMILY"/>
    <property type="match status" value="1"/>
</dbReference>
<dbReference type="InterPro" id="IPR008920">
    <property type="entry name" value="TF_FadR/GntR_C"/>
</dbReference>
<dbReference type="SUPFAM" id="SSF46785">
    <property type="entry name" value="Winged helix' DNA-binding domain"/>
    <property type="match status" value="1"/>
</dbReference>
<feature type="domain" description="HTH gntR-type" evidence="4">
    <location>
        <begin position="5"/>
        <end position="72"/>
    </location>
</feature>
<evidence type="ECO:0000313" key="5">
    <source>
        <dbReference type="EMBL" id="MFD2215474.1"/>
    </source>
</evidence>
<dbReference type="Pfam" id="PF07729">
    <property type="entry name" value="FCD"/>
    <property type="match status" value="1"/>
</dbReference>
<comment type="caution">
    <text evidence="5">The sequence shown here is derived from an EMBL/GenBank/DDBJ whole genome shotgun (WGS) entry which is preliminary data.</text>
</comment>
<evidence type="ECO:0000313" key="6">
    <source>
        <dbReference type="Proteomes" id="UP001597318"/>
    </source>
</evidence>
<organism evidence="5 6">
    <name type="scientific">Metabacillus endolithicus</name>
    <dbReference type="NCBI Taxonomy" id="1535204"/>
    <lineage>
        <taxon>Bacteria</taxon>
        <taxon>Bacillati</taxon>
        <taxon>Bacillota</taxon>
        <taxon>Bacilli</taxon>
        <taxon>Bacillales</taxon>
        <taxon>Bacillaceae</taxon>
        <taxon>Metabacillus</taxon>
    </lineage>
</organism>
<keyword evidence="6" id="KW-1185">Reference proteome</keyword>
<dbReference type="InterPro" id="IPR000524">
    <property type="entry name" value="Tscrpt_reg_HTH_GntR"/>
</dbReference>
<dbReference type="CDD" id="cd07377">
    <property type="entry name" value="WHTH_GntR"/>
    <property type="match status" value="1"/>
</dbReference>
<evidence type="ECO:0000259" key="4">
    <source>
        <dbReference type="PROSITE" id="PS50949"/>
    </source>
</evidence>
<keyword evidence="2" id="KW-0238">DNA-binding</keyword>
<dbReference type="Gene3D" id="1.20.120.530">
    <property type="entry name" value="GntR ligand-binding domain-like"/>
    <property type="match status" value="1"/>
</dbReference>
<evidence type="ECO:0000256" key="1">
    <source>
        <dbReference type="ARBA" id="ARBA00023015"/>
    </source>
</evidence>
<reference evidence="6" key="1">
    <citation type="journal article" date="2019" name="Int. J. Syst. Evol. Microbiol.">
        <title>The Global Catalogue of Microorganisms (GCM) 10K type strain sequencing project: providing services to taxonomists for standard genome sequencing and annotation.</title>
        <authorList>
            <consortium name="The Broad Institute Genomics Platform"/>
            <consortium name="The Broad Institute Genome Sequencing Center for Infectious Disease"/>
            <person name="Wu L."/>
            <person name="Ma J."/>
        </authorList>
    </citation>
    <scope>NUCLEOTIDE SEQUENCE [LARGE SCALE GENOMIC DNA]</scope>
    <source>
        <strain evidence="6">CGMCC 1.15474</strain>
    </source>
</reference>
<dbReference type="SMART" id="SM00345">
    <property type="entry name" value="HTH_GNTR"/>
    <property type="match status" value="1"/>
</dbReference>
<gene>
    <name evidence="5" type="ORF">ACFSKK_17430</name>
</gene>
<accession>A0ABW5C0R0</accession>
<keyword evidence="1" id="KW-0805">Transcription regulation</keyword>
<dbReference type="PANTHER" id="PTHR43537:SF24">
    <property type="entry name" value="GLUCONATE OPERON TRANSCRIPTIONAL REPRESSOR"/>
    <property type="match status" value="1"/>
</dbReference>
<dbReference type="PROSITE" id="PS50949">
    <property type="entry name" value="HTH_GNTR"/>
    <property type="match status" value="1"/>
</dbReference>
<dbReference type="InterPro" id="IPR036388">
    <property type="entry name" value="WH-like_DNA-bd_sf"/>
</dbReference>
<keyword evidence="3" id="KW-0804">Transcription</keyword>
<dbReference type="Pfam" id="PF00392">
    <property type="entry name" value="GntR"/>
    <property type="match status" value="1"/>
</dbReference>
<name>A0ABW5C0R0_9BACI</name>
<dbReference type="InterPro" id="IPR036390">
    <property type="entry name" value="WH_DNA-bd_sf"/>
</dbReference>
<evidence type="ECO:0000256" key="3">
    <source>
        <dbReference type="ARBA" id="ARBA00023163"/>
    </source>
</evidence>
<dbReference type="EMBL" id="JBHUIK010000004">
    <property type="protein sequence ID" value="MFD2215474.1"/>
    <property type="molecule type" value="Genomic_DNA"/>
</dbReference>
<dbReference type="Gene3D" id="1.10.10.10">
    <property type="entry name" value="Winged helix-like DNA-binding domain superfamily/Winged helix DNA-binding domain"/>
    <property type="match status" value="1"/>
</dbReference>
<sequence length="216" mass="25037">MNKKPNKRQIAYEVIRKRIIEGVYVPGQRIIIDQIAKEVGSSHIPVREAIHQLESEELIEYTPNTGAVVKGVNDEIYKESLQVLALLEGYATAISTPYLSTQALETLKDYNQEMKEALSDFDFEKIGALNRTFHFFIYSYCPNQLLIKNIEQLWDRIDAVRKIRSSFTLKRTPKSIEEHDQLISILQDDKNLIKIESLARQHKLNTLQTFIEQQES</sequence>